<dbReference type="AlphaFoldDB" id="M2Q4G3"/>
<protein>
    <recommendedName>
        <fullName evidence="3">DUF6533 domain-containing protein</fullName>
    </recommendedName>
</protein>
<proteinExistence type="predicted"/>
<keyword evidence="2" id="KW-0472">Membrane</keyword>
<dbReference type="InterPro" id="IPR045340">
    <property type="entry name" value="DUF6533"/>
</dbReference>
<keyword evidence="2" id="KW-1133">Transmembrane helix</keyword>
<name>M2Q4G3_CERS8</name>
<evidence type="ECO:0000313" key="4">
    <source>
        <dbReference type="EMBL" id="EMD31693.1"/>
    </source>
</evidence>
<evidence type="ECO:0000256" key="1">
    <source>
        <dbReference type="SAM" id="MobiDB-lite"/>
    </source>
</evidence>
<evidence type="ECO:0000259" key="3">
    <source>
        <dbReference type="Pfam" id="PF20151"/>
    </source>
</evidence>
<dbReference type="STRING" id="914234.M2Q4G3"/>
<organism evidence="4 5">
    <name type="scientific">Ceriporiopsis subvermispora (strain B)</name>
    <name type="common">White-rot fungus</name>
    <name type="synonym">Gelatoporia subvermispora</name>
    <dbReference type="NCBI Taxonomy" id="914234"/>
    <lineage>
        <taxon>Eukaryota</taxon>
        <taxon>Fungi</taxon>
        <taxon>Dikarya</taxon>
        <taxon>Basidiomycota</taxon>
        <taxon>Agaricomycotina</taxon>
        <taxon>Agaricomycetes</taxon>
        <taxon>Polyporales</taxon>
        <taxon>Gelatoporiaceae</taxon>
        <taxon>Gelatoporia</taxon>
    </lineage>
</organism>
<reference evidence="4 5" key="1">
    <citation type="journal article" date="2012" name="Proc. Natl. Acad. Sci. U.S.A.">
        <title>Comparative genomics of Ceriporiopsis subvermispora and Phanerochaete chrysosporium provide insight into selective ligninolysis.</title>
        <authorList>
            <person name="Fernandez-Fueyo E."/>
            <person name="Ruiz-Duenas F.J."/>
            <person name="Ferreira P."/>
            <person name="Floudas D."/>
            <person name="Hibbett D.S."/>
            <person name="Canessa P."/>
            <person name="Larrondo L.F."/>
            <person name="James T.Y."/>
            <person name="Seelenfreund D."/>
            <person name="Lobos S."/>
            <person name="Polanco R."/>
            <person name="Tello M."/>
            <person name="Honda Y."/>
            <person name="Watanabe T."/>
            <person name="Watanabe T."/>
            <person name="Ryu J.S."/>
            <person name="Kubicek C.P."/>
            <person name="Schmoll M."/>
            <person name="Gaskell J."/>
            <person name="Hammel K.E."/>
            <person name="St John F.J."/>
            <person name="Vanden Wymelenberg A."/>
            <person name="Sabat G."/>
            <person name="Splinter BonDurant S."/>
            <person name="Syed K."/>
            <person name="Yadav J.S."/>
            <person name="Doddapaneni H."/>
            <person name="Subramanian V."/>
            <person name="Lavin J.L."/>
            <person name="Oguiza J.A."/>
            <person name="Perez G."/>
            <person name="Pisabarro A.G."/>
            <person name="Ramirez L."/>
            <person name="Santoyo F."/>
            <person name="Master E."/>
            <person name="Coutinho P.M."/>
            <person name="Henrissat B."/>
            <person name="Lombard V."/>
            <person name="Magnuson J.K."/>
            <person name="Kuees U."/>
            <person name="Hori C."/>
            <person name="Igarashi K."/>
            <person name="Samejima M."/>
            <person name="Held B.W."/>
            <person name="Barry K.W."/>
            <person name="LaButti K.M."/>
            <person name="Lapidus A."/>
            <person name="Lindquist E.A."/>
            <person name="Lucas S.M."/>
            <person name="Riley R."/>
            <person name="Salamov A.A."/>
            <person name="Hoffmeister D."/>
            <person name="Schwenk D."/>
            <person name="Hadar Y."/>
            <person name="Yarden O."/>
            <person name="de Vries R.P."/>
            <person name="Wiebenga A."/>
            <person name="Stenlid J."/>
            <person name="Eastwood D."/>
            <person name="Grigoriev I.V."/>
            <person name="Berka R.M."/>
            <person name="Blanchette R.A."/>
            <person name="Kersten P."/>
            <person name="Martinez A.T."/>
            <person name="Vicuna R."/>
            <person name="Cullen D."/>
        </authorList>
    </citation>
    <scope>NUCLEOTIDE SEQUENCE [LARGE SCALE GENOMIC DNA]</scope>
    <source>
        <strain evidence="4 5">B</strain>
    </source>
</reference>
<evidence type="ECO:0000313" key="5">
    <source>
        <dbReference type="Proteomes" id="UP000016930"/>
    </source>
</evidence>
<sequence>MSEIYGSLASQMASFVSSTVIENYCVAASAALVLYDHICTIPQEVQVIWGSKLTSTMVLFHANRWLILAYTILAIAGEFIHPRTIFSGIRVYALSGGSRFLPLVVTLLSLVPVGTNAIAALPVFGVRCLVLEDKSETTNTRLISTRVPVIMADTVTLVVTCWKTWATVRMAHEHNVKTPLMTLLLRDGLLSINLLNVVGQTTNIFAYAGAFSTPLSSIIITHFLLNLRQLAHGSPDDTSRPSFTRDGAPDAVHSQSSSLRFGSFVGNMGESLIDGSEDDDRDVNWDDDVQHNVDDACLDAQIIYDSPDASAVPVRDALPEDVMEGERQVDQVADLEPLV</sequence>
<dbReference type="OrthoDB" id="2754240at2759"/>
<gene>
    <name evidence="4" type="ORF">CERSUDRAFT_69189</name>
</gene>
<feature type="transmembrane region" description="Helical" evidence="2">
    <location>
        <begin position="62"/>
        <end position="80"/>
    </location>
</feature>
<keyword evidence="5" id="KW-1185">Reference proteome</keyword>
<dbReference type="EMBL" id="KB445816">
    <property type="protein sequence ID" value="EMD31693.1"/>
    <property type="molecule type" value="Genomic_DNA"/>
</dbReference>
<accession>M2Q4G3</accession>
<feature type="transmembrane region" description="Helical" evidence="2">
    <location>
        <begin position="100"/>
        <end position="125"/>
    </location>
</feature>
<evidence type="ECO:0000256" key="2">
    <source>
        <dbReference type="SAM" id="Phobius"/>
    </source>
</evidence>
<dbReference type="Pfam" id="PF20151">
    <property type="entry name" value="DUF6533"/>
    <property type="match status" value="1"/>
</dbReference>
<keyword evidence="2" id="KW-0812">Transmembrane</keyword>
<feature type="region of interest" description="Disordered" evidence="1">
    <location>
        <begin position="235"/>
        <end position="255"/>
    </location>
</feature>
<dbReference type="Proteomes" id="UP000016930">
    <property type="component" value="Unassembled WGS sequence"/>
</dbReference>
<dbReference type="HOGENOM" id="CLU_053360_1_2_1"/>
<feature type="domain" description="DUF6533" evidence="3">
    <location>
        <begin position="24"/>
        <end position="68"/>
    </location>
</feature>